<dbReference type="PANTHER" id="PTHR43827">
    <property type="entry name" value="2,5-DIKETO-D-GLUCONIC ACID REDUCTASE"/>
    <property type="match status" value="1"/>
</dbReference>
<dbReference type="Proteomes" id="UP000593567">
    <property type="component" value="Unassembled WGS sequence"/>
</dbReference>
<name>A0A7J7KAR5_BUGNE</name>
<dbReference type="GO" id="GO:0016491">
    <property type="term" value="F:oxidoreductase activity"/>
    <property type="evidence" value="ECO:0007669"/>
    <property type="project" value="InterPro"/>
</dbReference>
<dbReference type="OrthoDB" id="416253at2759"/>
<protein>
    <recommendedName>
        <fullName evidence="1">NADP-dependent oxidoreductase domain-containing protein</fullName>
    </recommendedName>
</protein>
<dbReference type="InterPro" id="IPR020471">
    <property type="entry name" value="AKR"/>
</dbReference>
<proteinExistence type="predicted"/>
<feature type="domain" description="NADP-dependent oxidoreductase" evidence="1">
    <location>
        <begin position="2"/>
        <end position="97"/>
    </location>
</feature>
<evidence type="ECO:0000313" key="2">
    <source>
        <dbReference type="EMBL" id="KAF6035275.1"/>
    </source>
</evidence>
<dbReference type="PROSITE" id="PS00063">
    <property type="entry name" value="ALDOKETO_REDUCTASE_3"/>
    <property type="match status" value="1"/>
</dbReference>
<dbReference type="InterPro" id="IPR018170">
    <property type="entry name" value="Aldo/ket_reductase_CS"/>
</dbReference>
<dbReference type="AlphaFoldDB" id="A0A7J7KAR5"/>
<dbReference type="SUPFAM" id="SSF51430">
    <property type="entry name" value="NAD(P)-linked oxidoreductase"/>
    <property type="match status" value="1"/>
</dbReference>
<sequence>MKLVEFCKERGITVTAYSPLGSGDRPWAKPTDPKLLEDPKIVAIAEKVNRTPAQVVLNWSIRRGVAVIPKSVTESRILSNFQIFDFSLTDDDMLVLQSFDGGDKFRSCVLEWVSDHPLYPFHIPF</sequence>
<dbReference type="PANTHER" id="PTHR43827:SF14">
    <property type="entry name" value="NADP-DEPENDENT OXIDOREDUCTASE DOMAIN-CONTAINING PROTEIN"/>
    <property type="match status" value="1"/>
</dbReference>
<organism evidence="2 3">
    <name type="scientific">Bugula neritina</name>
    <name type="common">Brown bryozoan</name>
    <name type="synonym">Sertularia neritina</name>
    <dbReference type="NCBI Taxonomy" id="10212"/>
    <lineage>
        <taxon>Eukaryota</taxon>
        <taxon>Metazoa</taxon>
        <taxon>Spiralia</taxon>
        <taxon>Lophotrochozoa</taxon>
        <taxon>Bryozoa</taxon>
        <taxon>Gymnolaemata</taxon>
        <taxon>Cheilostomatida</taxon>
        <taxon>Flustrina</taxon>
        <taxon>Buguloidea</taxon>
        <taxon>Bugulidae</taxon>
        <taxon>Bugula</taxon>
    </lineage>
</organism>
<dbReference type="EMBL" id="VXIV02000904">
    <property type="protein sequence ID" value="KAF6035275.1"/>
    <property type="molecule type" value="Genomic_DNA"/>
</dbReference>
<evidence type="ECO:0000259" key="1">
    <source>
        <dbReference type="Pfam" id="PF00248"/>
    </source>
</evidence>
<dbReference type="InterPro" id="IPR036812">
    <property type="entry name" value="NAD(P)_OxRdtase_dom_sf"/>
</dbReference>
<gene>
    <name evidence="2" type="ORF">EB796_006418</name>
</gene>
<reference evidence="2" key="1">
    <citation type="submission" date="2020-06" db="EMBL/GenBank/DDBJ databases">
        <title>Draft genome of Bugula neritina, a colonial animal packing powerful symbionts and potential medicines.</title>
        <authorList>
            <person name="Rayko M."/>
        </authorList>
    </citation>
    <scope>NUCLEOTIDE SEQUENCE [LARGE SCALE GENOMIC DNA]</scope>
    <source>
        <strain evidence="2">Kwan_BN1</strain>
    </source>
</reference>
<dbReference type="Gene3D" id="3.20.20.100">
    <property type="entry name" value="NADP-dependent oxidoreductase domain"/>
    <property type="match status" value="1"/>
</dbReference>
<evidence type="ECO:0000313" key="3">
    <source>
        <dbReference type="Proteomes" id="UP000593567"/>
    </source>
</evidence>
<keyword evidence="3" id="KW-1185">Reference proteome</keyword>
<dbReference type="Pfam" id="PF00248">
    <property type="entry name" value="Aldo_ket_red"/>
    <property type="match status" value="1"/>
</dbReference>
<comment type="caution">
    <text evidence="2">The sequence shown here is derived from an EMBL/GenBank/DDBJ whole genome shotgun (WGS) entry which is preliminary data.</text>
</comment>
<dbReference type="InterPro" id="IPR023210">
    <property type="entry name" value="NADP_OxRdtase_dom"/>
</dbReference>
<accession>A0A7J7KAR5</accession>